<dbReference type="InterPro" id="IPR042178">
    <property type="entry name" value="Serpin_sf_1"/>
</dbReference>
<dbReference type="InterPro" id="IPR036186">
    <property type="entry name" value="Serpin_sf"/>
</dbReference>
<proteinExistence type="inferred from homology"/>
<feature type="domain" description="Serpin" evidence="2">
    <location>
        <begin position="27"/>
        <end position="72"/>
    </location>
</feature>
<evidence type="ECO:0000313" key="3">
    <source>
        <dbReference type="EnsemblPlants" id="cds.evm.model.06.1213"/>
    </source>
</evidence>
<dbReference type="SUPFAM" id="SSF56574">
    <property type="entry name" value="Serpins"/>
    <property type="match status" value="1"/>
</dbReference>
<dbReference type="EMBL" id="UZAU01000598">
    <property type="status" value="NOT_ANNOTATED_CDS"/>
    <property type="molecule type" value="Genomic_DNA"/>
</dbReference>
<evidence type="ECO:0000256" key="1">
    <source>
        <dbReference type="ARBA" id="ARBA00009500"/>
    </source>
</evidence>
<reference evidence="3" key="1">
    <citation type="submission" date="2018-11" db="EMBL/GenBank/DDBJ databases">
        <authorList>
            <person name="Grassa J C."/>
        </authorList>
    </citation>
    <scope>NUCLEOTIDE SEQUENCE [LARGE SCALE GENOMIC DNA]</scope>
</reference>
<dbReference type="Gene3D" id="3.30.497.10">
    <property type="entry name" value="Antithrombin, subunit I, domain 2"/>
    <property type="match status" value="1"/>
</dbReference>
<dbReference type="InterPro" id="IPR023796">
    <property type="entry name" value="Serpin_dom"/>
</dbReference>
<organism evidence="3 4">
    <name type="scientific">Cannabis sativa</name>
    <name type="common">Hemp</name>
    <name type="synonym">Marijuana</name>
    <dbReference type="NCBI Taxonomy" id="3483"/>
    <lineage>
        <taxon>Eukaryota</taxon>
        <taxon>Viridiplantae</taxon>
        <taxon>Streptophyta</taxon>
        <taxon>Embryophyta</taxon>
        <taxon>Tracheophyta</taxon>
        <taxon>Spermatophyta</taxon>
        <taxon>Magnoliopsida</taxon>
        <taxon>eudicotyledons</taxon>
        <taxon>Gunneridae</taxon>
        <taxon>Pentapetalae</taxon>
        <taxon>rosids</taxon>
        <taxon>fabids</taxon>
        <taxon>Rosales</taxon>
        <taxon>Cannabaceae</taxon>
        <taxon>Cannabis</taxon>
    </lineage>
</organism>
<dbReference type="Proteomes" id="UP000596661">
    <property type="component" value="Chromosome 6"/>
</dbReference>
<comment type="similarity">
    <text evidence="1">Belongs to the serpin family.</text>
</comment>
<accession>A0A803PTJ6</accession>
<evidence type="ECO:0000313" key="4">
    <source>
        <dbReference type="Proteomes" id="UP000596661"/>
    </source>
</evidence>
<dbReference type="AlphaFoldDB" id="A0A803PTJ6"/>
<dbReference type="Pfam" id="PF00079">
    <property type="entry name" value="Serpin"/>
    <property type="match status" value="1"/>
</dbReference>
<name>A0A803PTJ6_CANSA</name>
<sequence>MVACGWKGEALEHMMFFFRLGMGLKSVADIEEEVAEINTRVQNATNGLIKESVPKQFIQKDTFLILANSLYFIDPLKDARFLSCLIMLAIKMSSTFPSTFFFDPDEKDGLHELMKQLSSDSALLSLHFKFNENAKDKDSKVQT</sequence>
<evidence type="ECO:0000259" key="2">
    <source>
        <dbReference type="Pfam" id="PF00079"/>
    </source>
</evidence>
<keyword evidence="4" id="KW-1185">Reference proteome</keyword>
<dbReference type="Gramene" id="evm.model.06.1213">
    <property type="protein sequence ID" value="cds.evm.model.06.1213"/>
    <property type="gene ID" value="evm.TU.06.1213"/>
</dbReference>
<dbReference type="EnsemblPlants" id="evm.model.06.1213">
    <property type="protein sequence ID" value="cds.evm.model.06.1213"/>
    <property type="gene ID" value="evm.TU.06.1213"/>
</dbReference>
<protein>
    <recommendedName>
        <fullName evidence="2">Serpin domain-containing protein</fullName>
    </recommendedName>
</protein>
<reference evidence="3" key="2">
    <citation type="submission" date="2021-03" db="UniProtKB">
        <authorList>
            <consortium name="EnsemblPlants"/>
        </authorList>
    </citation>
    <scope>IDENTIFICATION</scope>
</reference>